<reference evidence="2" key="1">
    <citation type="journal article" date="2020" name="Stud. Mycol.">
        <title>101 Dothideomycetes genomes: a test case for predicting lifestyles and emergence of pathogens.</title>
        <authorList>
            <person name="Haridas S."/>
            <person name="Albert R."/>
            <person name="Binder M."/>
            <person name="Bloem J."/>
            <person name="Labutti K."/>
            <person name="Salamov A."/>
            <person name="Andreopoulos B."/>
            <person name="Baker S."/>
            <person name="Barry K."/>
            <person name="Bills G."/>
            <person name="Bluhm B."/>
            <person name="Cannon C."/>
            <person name="Castanera R."/>
            <person name="Culley D."/>
            <person name="Daum C."/>
            <person name="Ezra D."/>
            <person name="Gonzalez J."/>
            <person name="Henrissat B."/>
            <person name="Kuo A."/>
            <person name="Liang C."/>
            <person name="Lipzen A."/>
            <person name="Lutzoni F."/>
            <person name="Magnuson J."/>
            <person name="Mondo S."/>
            <person name="Nolan M."/>
            <person name="Ohm R."/>
            <person name="Pangilinan J."/>
            <person name="Park H.-J."/>
            <person name="Ramirez L."/>
            <person name="Alfaro M."/>
            <person name="Sun H."/>
            <person name="Tritt A."/>
            <person name="Yoshinaga Y."/>
            <person name="Zwiers L.-H."/>
            <person name="Turgeon B."/>
            <person name="Goodwin S."/>
            <person name="Spatafora J."/>
            <person name="Crous P."/>
            <person name="Grigoriev I."/>
        </authorList>
    </citation>
    <scope>NUCLEOTIDE SEQUENCE</scope>
    <source>
        <strain evidence="2">CBS 675.92</strain>
    </source>
</reference>
<dbReference type="Proteomes" id="UP000800035">
    <property type="component" value="Unassembled WGS sequence"/>
</dbReference>
<sequence>MERRRSSSLPPFPLHLLVMHSAGPLKAGRFIDVICLLSFFFCFLFVFVFVFFPHGGHRWLSYITLEDVDAYAASLIPEGARPGQTPQSHNCCARNAIPPKLFPVHAAFLFPHVTGYSKYPHSKYKVFQGPENVSFTLHADTIMQRHSVRGPSLTGHGIEVTETKFVRDYDYC</sequence>
<feature type="transmembrane region" description="Helical" evidence="1">
    <location>
        <begin position="30"/>
        <end position="52"/>
    </location>
</feature>
<keyword evidence="1" id="KW-1133">Transmembrane helix</keyword>
<evidence type="ECO:0000313" key="2">
    <source>
        <dbReference type="EMBL" id="KAF1951024.1"/>
    </source>
</evidence>
<keyword evidence="1" id="KW-0472">Membrane</keyword>
<accession>A0A6A5TFW2</accession>
<name>A0A6A5TFW2_9PLEO</name>
<keyword evidence="1" id="KW-0812">Transmembrane</keyword>
<protein>
    <submittedName>
        <fullName evidence="2">Uncharacterized protein</fullName>
    </submittedName>
</protein>
<organism evidence="2 3">
    <name type="scientific">Byssothecium circinans</name>
    <dbReference type="NCBI Taxonomy" id="147558"/>
    <lineage>
        <taxon>Eukaryota</taxon>
        <taxon>Fungi</taxon>
        <taxon>Dikarya</taxon>
        <taxon>Ascomycota</taxon>
        <taxon>Pezizomycotina</taxon>
        <taxon>Dothideomycetes</taxon>
        <taxon>Pleosporomycetidae</taxon>
        <taxon>Pleosporales</taxon>
        <taxon>Massarineae</taxon>
        <taxon>Massarinaceae</taxon>
        <taxon>Byssothecium</taxon>
    </lineage>
</organism>
<gene>
    <name evidence="2" type="ORF">CC80DRAFT_215674</name>
</gene>
<proteinExistence type="predicted"/>
<evidence type="ECO:0000313" key="3">
    <source>
        <dbReference type="Proteomes" id="UP000800035"/>
    </source>
</evidence>
<dbReference type="EMBL" id="ML977020">
    <property type="protein sequence ID" value="KAF1951024.1"/>
    <property type="molecule type" value="Genomic_DNA"/>
</dbReference>
<keyword evidence="3" id="KW-1185">Reference proteome</keyword>
<dbReference type="AlphaFoldDB" id="A0A6A5TFW2"/>
<evidence type="ECO:0000256" key="1">
    <source>
        <dbReference type="SAM" id="Phobius"/>
    </source>
</evidence>